<gene>
    <name evidence="1" type="ORF">J416_05493</name>
</gene>
<comment type="caution">
    <text evidence="1">The sequence shown here is derived from an EMBL/GenBank/DDBJ whole genome shotgun (WGS) entry which is preliminary data.</text>
</comment>
<dbReference type="PIRSF" id="PIRSF021435">
    <property type="entry name" value="SpoIIIAB"/>
    <property type="match status" value="1"/>
</dbReference>
<proteinExistence type="predicted"/>
<dbReference type="AlphaFoldDB" id="N4WWI6"/>
<dbReference type="EMBL" id="APML01000019">
    <property type="protein sequence ID" value="ENH97441.1"/>
    <property type="molecule type" value="Genomic_DNA"/>
</dbReference>
<dbReference type="STRING" id="1308866.J416_05493"/>
<protein>
    <submittedName>
        <fullName evidence="1">Stage III sporulation protein SpoAB</fullName>
    </submittedName>
</protein>
<dbReference type="InterPro" id="IPR014198">
    <property type="entry name" value="Spore_III_AB"/>
</dbReference>
<accession>N4WWI6</accession>
<dbReference type="RefSeq" id="WP_003466394.1">
    <property type="nucleotide sequence ID" value="NZ_APML01000019.1"/>
</dbReference>
<evidence type="ECO:0000313" key="1">
    <source>
        <dbReference type="EMBL" id="ENH97441.1"/>
    </source>
</evidence>
<evidence type="ECO:0000313" key="2">
    <source>
        <dbReference type="Proteomes" id="UP000012283"/>
    </source>
</evidence>
<dbReference type="Proteomes" id="UP000012283">
    <property type="component" value="Unassembled WGS sequence"/>
</dbReference>
<dbReference type="OrthoDB" id="1957909at2"/>
<dbReference type="eggNOG" id="ENOG5032S0Q">
    <property type="taxonomic scope" value="Bacteria"/>
</dbReference>
<dbReference type="NCBIfam" id="TIGR02833">
    <property type="entry name" value="spore_III_AB"/>
    <property type="match status" value="1"/>
</dbReference>
<name>N4WWI6_9BACI</name>
<reference evidence="1 2" key="1">
    <citation type="submission" date="2013-03" db="EMBL/GenBank/DDBJ databases">
        <title>Draft genome sequence of Gracibacillus halophilus YIM-C55.5, a moderately halophilic and thermophilic organism from the Xiaochaidamu salt lake.</title>
        <authorList>
            <person name="Sugumar T."/>
            <person name="Polireddy D.R."/>
            <person name="Antony A."/>
            <person name="Madhava Y.R."/>
            <person name="Sivakumar N."/>
        </authorList>
    </citation>
    <scope>NUCLEOTIDE SEQUENCE [LARGE SCALE GENOMIC DNA]</scope>
    <source>
        <strain evidence="1 2">YIM-C55.5</strain>
    </source>
</reference>
<dbReference type="Pfam" id="PF09548">
    <property type="entry name" value="Spore_III_AB"/>
    <property type="match status" value="1"/>
</dbReference>
<sequence>MKWIGFVCVIGAMAWIGHEVATKLAQRPKLIRMLKNALQIFEAEIVYSHATIQEACQQIATQIPDPLSQFFQHVTDRLDKNPDSLYAIWKEEVNNCWQTTALMNSEKEIILQFGRTLGQHDIVQQQKYIQLAQTHLDRKLADAEEMNHRYGRMTRSLGFLAGLFIALLLL</sequence>
<dbReference type="PATRIC" id="fig|1308866.3.peg.1111"/>
<keyword evidence="2" id="KW-1185">Reference proteome</keyword>
<organism evidence="1 2">
    <name type="scientific">Gracilibacillus halophilus YIM-C55.5</name>
    <dbReference type="NCBI Taxonomy" id="1308866"/>
    <lineage>
        <taxon>Bacteria</taxon>
        <taxon>Bacillati</taxon>
        <taxon>Bacillota</taxon>
        <taxon>Bacilli</taxon>
        <taxon>Bacillales</taxon>
        <taxon>Bacillaceae</taxon>
        <taxon>Gracilibacillus</taxon>
    </lineage>
</organism>